<proteinExistence type="predicted"/>
<organism evidence="1 2">
    <name type="scientific">Limnospira indica PCC 8005</name>
    <dbReference type="NCBI Taxonomy" id="376219"/>
    <lineage>
        <taxon>Bacteria</taxon>
        <taxon>Bacillati</taxon>
        <taxon>Cyanobacteriota</taxon>
        <taxon>Cyanophyceae</taxon>
        <taxon>Oscillatoriophycideae</taxon>
        <taxon>Oscillatoriales</taxon>
        <taxon>Sirenicapillariaceae</taxon>
        <taxon>Limnospira</taxon>
    </lineage>
</organism>
<dbReference type="EMBL" id="FO818640">
    <property type="protein sequence ID" value="CDM95386.1"/>
    <property type="molecule type" value="Genomic_DNA"/>
</dbReference>
<accession>A0A9P1KH54</accession>
<dbReference type="AlphaFoldDB" id="A0A9P1KH54"/>
<evidence type="ECO:0000313" key="2">
    <source>
        <dbReference type="Proteomes" id="UP000032946"/>
    </source>
</evidence>
<gene>
    <name evidence="1" type="ORF">ARTHRO_30655</name>
</gene>
<reference evidence="1 2" key="1">
    <citation type="submission" date="2014-02" db="EMBL/GenBank/DDBJ databases">
        <authorList>
            <person name="Genoscope - CEA"/>
        </authorList>
    </citation>
    <scope>NUCLEOTIDE SEQUENCE [LARGE SCALE GENOMIC DNA]</scope>
    <source>
        <strain evidence="1 2">PCC 8005</strain>
    </source>
</reference>
<protein>
    <submittedName>
        <fullName evidence="1">Uncharacterized protein</fullName>
    </submittedName>
</protein>
<evidence type="ECO:0000313" key="1">
    <source>
        <dbReference type="EMBL" id="CDM95386.1"/>
    </source>
</evidence>
<sequence>MIFIMVNNPTREQVDQDNIIGAIYHHPYKYQSLVNDAIAT</sequence>
<keyword evidence="2" id="KW-1185">Reference proteome</keyword>
<dbReference type="Proteomes" id="UP000032946">
    <property type="component" value="Chromosome"/>
</dbReference>
<name>A0A9P1KH54_9CYAN</name>